<dbReference type="Gene3D" id="3.40.50.2300">
    <property type="match status" value="2"/>
</dbReference>
<keyword evidence="6" id="KW-1185">Reference proteome</keyword>
<accession>A0A1M4MV53</accession>
<dbReference type="InterPro" id="IPR010982">
    <property type="entry name" value="Lambda_DNA-bd_dom_sf"/>
</dbReference>
<name>A0A1M4MV53_9RHOB</name>
<evidence type="ECO:0000256" key="1">
    <source>
        <dbReference type="ARBA" id="ARBA00023015"/>
    </source>
</evidence>
<keyword evidence="3" id="KW-0804">Transcription</keyword>
<feature type="domain" description="HTH lacI-type" evidence="4">
    <location>
        <begin position="9"/>
        <end position="63"/>
    </location>
</feature>
<dbReference type="PROSITE" id="PS50932">
    <property type="entry name" value="HTH_LACI_2"/>
    <property type="match status" value="1"/>
</dbReference>
<dbReference type="SUPFAM" id="SSF47413">
    <property type="entry name" value="lambda repressor-like DNA-binding domains"/>
    <property type="match status" value="1"/>
</dbReference>
<evidence type="ECO:0000259" key="4">
    <source>
        <dbReference type="PROSITE" id="PS50932"/>
    </source>
</evidence>
<dbReference type="GO" id="GO:0000976">
    <property type="term" value="F:transcription cis-regulatory region binding"/>
    <property type="evidence" value="ECO:0007669"/>
    <property type="project" value="TreeGrafter"/>
</dbReference>
<reference evidence="6" key="1">
    <citation type="submission" date="2016-09" db="EMBL/GenBank/DDBJ databases">
        <authorList>
            <person name="Wibberg D."/>
        </authorList>
    </citation>
    <scope>NUCLEOTIDE SEQUENCE [LARGE SCALE GENOMIC DNA]</scope>
</reference>
<dbReference type="SUPFAM" id="SSF53822">
    <property type="entry name" value="Periplasmic binding protein-like I"/>
    <property type="match status" value="1"/>
</dbReference>
<dbReference type="CDD" id="cd01392">
    <property type="entry name" value="HTH_LacI"/>
    <property type="match status" value="1"/>
</dbReference>
<dbReference type="SMART" id="SM00354">
    <property type="entry name" value="HTH_LACI"/>
    <property type="match status" value="1"/>
</dbReference>
<dbReference type="Gene3D" id="1.10.260.40">
    <property type="entry name" value="lambda repressor-like DNA-binding domains"/>
    <property type="match status" value="1"/>
</dbReference>
<dbReference type="InterPro" id="IPR028082">
    <property type="entry name" value="Peripla_BP_I"/>
</dbReference>
<gene>
    <name evidence="5" type="ORF">KARMA_0295</name>
</gene>
<dbReference type="PANTHER" id="PTHR30146:SF109">
    <property type="entry name" value="HTH-TYPE TRANSCRIPTIONAL REGULATOR GALS"/>
    <property type="match status" value="1"/>
</dbReference>
<dbReference type="CDD" id="cd06278">
    <property type="entry name" value="PBP1_LacI-like"/>
    <property type="match status" value="1"/>
</dbReference>
<evidence type="ECO:0000256" key="2">
    <source>
        <dbReference type="ARBA" id="ARBA00023125"/>
    </source>
</evidence>
<dbReference type="GO" id="GO:0003700">
    <property type="term" value="F:DNA-binding transcription factor activity"/>
    <property type="evidence" value="ECO:0007669"/>
    <property type="project" value="TreeGrafter"/>
</dbReference>
<evidence type="ECO:0000313" key="5">
    <source>
        <dbReference type="EMBL" id="SCM66122.1"/>
    </source>
</evidence>
<keyword evidence="1" id="KW-0805">Transcription regulation</keyword>
<dbReference type="Pfam" id="PF00356">
    <property type="entry name" value="LacI"/>
    <property type="match status" value="1"/>
</dbReference>
<protein>
    <recommendedName>
        <fullName evidence="4">HTH lacI-type domain-containing protein</fullName>
    </recommendedName>
</protein>
<organism evidence="5 6">
    <name type="scientific">Donghicola eburneus</name>
    <dbReference type="NCBI Taxonomy" id="393278"/>
    <lineage>
        <taxon>Bacteria</taxon>
        <taxon>Pseudomonadati</taxon>
        <taxon>Pseudomonadota</taxon>
        <taxon>Alphaproteobacteria</taxon>
        <taxon>Rhodobacterales</taxon>
        <taxon>Roseobacteraceae</taxon>
        <taxon>Donghicola</taxon>
    </lineage>
</organism>
<dbReference type="RefSeq" id="WP_072702946.1">
    <property type="nucleotide sequence ID" value="NZ_FMJB01000015.1"/>
</dbReference>
<dbReference type="AlphaFoldDB" id="A0A1M4MV53"/>
<proteinExistence type="predicted"/>
<dbReference type="EMBL" id="FMJB01000015">
    <property type="protein sequence ID" value="SCM66122.1"/>
    <property type="molecule type" value="Genomic_DNA"/>
</dbReference>
<keyword evidence="2" id="KW-0238">DNA-binding</keyword>
<evidence type="ECO:0000313" key="6">
    <source>
        <dbReference type="Proteomes" id="UP000184085"/>
    </source>
</evidence>
<dbReference type="PANTHER" id="PTHR30146">
    <property type="entry name" value="LACI-RELATED TRANSCRIPTIONAL REPRESSOR"/>
    <property type="match status" value="1"/>
</dbReference>
<dbReference type="Proteomes" id="UP000184085">
    <property type="component" value="Unassembled WGS sequence"/>
</dbReference>
<evidence type="ECO:0000256" key="3">
    <source>
        <dbReference type="ARBA" id="ARBA00023163"/>
    </source>
</evidence>
<dbReference type="InterPro" id="IPR046335">
    <property type="entry name" value="LacI/GalR-like_sensor"/>
</dbReference>
<dbReference type="InterPro" id="IPR000843">
    <property type="entry name" value="HTH_LacI"/>
</dbReference>
<sequence length="331" mass="34804">MDSDAKRRVTAADVAKRAGVSRSAVSRAVTEGAYLAPAKRALIEAAAQELGYRPNAMAAGLQGRRSNLIAIFVGEMANEYDKEVAAKLISGLNEAGKWPIVIGGSGDAARDAVNNVLRYPLEAMILRSGSLSTDISEACGKLGIPVIASGRVMDAAGVDNVCCRNQEAMAKGTELLIQRGRTRFGYISGPAGFGASAERKSGVIETLDMSGLALHADATGAFTVQSGYDAVMSLPNCAALDALICANDAMAIGALGALRERGRTVPEDISVIGFDDISMAKWPSIQLTTLRNPINGLVSSILDLLDRRQSNPAKATEMIWLDAEVILRATH</sequence>
<dbReference type="Pfam" id="PF13377">
    <property type="entry name" value="Peripla_BP_3"/>
    <property type="match status" value="1"/>
</dbReference>